<proteinExistence type="predicted"/>
<protein>
    <submittedName>
        <fullName evidence="1">Uncharacterized protein</fullName>
    </submittedName>
</protein>
<dbReference type="EMBL" id="VXRG01000121">
    <property type="protein sequence ID" value="MXY94705.1"/>
    <property type="molecule type" value="Genomic_DNA"/>
</dbReference>
<accession>A0A6B0YX12</accession>
<name>A0A6B0YX12_9CHLR</name>
<dbReference type="AlphaFoldDB" id="A0A6B0YX12"/>
<reference evidence="1" key="1">
    <citation type="submission" date="2019-09" db="EMBL/GenBank/DDBJ databases">
        <title>Characterisation of the sponge microbiome using genome-centric metagenomics.</title>
        <authorList>
            <person name="Engelberts J.P."/>
            <person name="Robbins S.J."/>
            <person name="De Goeij J.M."/>
            <person name="Aranda M."/>
            <person name="Bell S.C."/>
            <person name="Webster N.S."/>
        </authorList>
    </citation>
    <scope>NUCLEOTIDE SEQUENCE</scope>
    <source>
        <strain evidence="1">SB0664_bin_27</strain>
    </source>
</reference>
<sequence length="186" mass="21015">MWTPRFFRKKVFQVFLAAVAGAALVAGLDLIPGFAASEKQLWASPFIRAARSAERVEAWGLNRNGDALEHTIEMYMWKDVYMMGEVVQIIEIPHDGGDDYLLHVFTGRNSHQTHDANVWTDGHIALIYWDVPSQFSISEDDIVEFVATVEGFYTYTSTSEHIITVPRLRVVEFQEMAFPGTVEDAG</sequence>
<evidence type="ECO:0000313" key="1">
    <source>
        <dbReference type="EMBL" id="MXY94705.1"/>
    </source>
</evidence>
<organism evidence="1">
    <name type="scientific">Caldilineaceae bacterium SB0664_bin_27</name>
    <dbReference type="NCBI Taxonomy" id="2605260"/>
    <lineage>
        <taxon>Bacteria</taxon>
        <taxon>Bacillati</taxon>
        <taxon>Chloroflexota</taxon>
        <taxon>Caldilineae</taxon>
        <taxon>Caldilineales</taxon>
        <taxon>Caldilineaceae</taxon>
    </lineage>
</organism>
<comment type="caution">
    <text evidence="1">The sequence shown here is derived from an EMBL/GenBank/DDBJ whole genome shotgun (WGS) entry which is preliminary data.</text>
</comment>
<gene>
    <name evidence="1" type="ORF">F4Y42_14800</name>
</gene>